<dbReference type="RefSeq" id="YP_009142433.1">
    <property type="nucleotide sequence ID" value="NC_027181.1"/>
</dbReference>
<keyword evidence="13" id="KW-0496">Mitochondrion</keyword>
<dbReference type="GO" id="GO:0045259">
    <property type="term" value="C:proton-transporting ATP synthase complex"/>
    <property type="evidence" value="ECO:0007669"/>
    <property type="project" value="UniProtKB-KW"/>
</dbReference>
<protein>
    <recommendedName>
        <fullName evidence="11">ATP synthase subunit a</fullName>
    </recommendedName>
</protein>
<evidence type="ECO:0000256" key="12">
    <source>
        <dbReference type="SAM" id="Phobius"/>
    </source>
</evidence>
<evidence type="ECO:0000256" key="9">
    <source>
        <dbReference type="ARBA" id="ARBA00023136"/>
    </source>
</evidence>
<dbReference type="GeneID" id="24404039"/>
<accession>A0A0F7J1R5</accession>
<dbReference type="SUPFAM" id="SSF81336">
    <property type="entry name" value="F1F0 ATP synthase subunit A"/>
    <property type="match status" value="1"/>
</dbReference>
<evidence type="ECO:0000313" key="13">
    <source>
        <dbReference type="EMBL" id="AKH04380.1"/>
    </source>
</evidence>
<keyword evidence="6" id="KW-0375">Hydrogen ion transport</keyword>
<keyword evidence="8" id="KW-0406">Ion transport</keyword>
<proteinExistence type="inferred from homology"/>
<keyword evidence="5 12" id="KW-0812">Transmembrane</keyword>
<geneLocation type="mitochondrion" evidence="13"/>
<evidence type="ECO:0000256" key="6">
    <source>
        <dbReference type="ARBA" id="ARBA00022781"/>
    </source>
</evidence>
<dbReference type="Gene3D" id="1.20.120.220">
    <property type="entry name" value="ATP synthase, F0 complex, subunit A"/>
    <property type="match status" value="1"/>
</dbReference>
<feature type="transmembrane region" description="Helical" evidence="12">
    <location>
        <begin position="74"/>
        <end position="96"/>
    </location>
</feature>
<evidence type="ECO:0000256" key="1">
    <source>
        <dbReference type="ARBA" id="ARBA00004141"/>
    </source>
</evidence>
<name>A0A0F7J1R5_9ODON</name>
<dbReference type="PANTHER" id="PTHR11410:SF0">
    <property type="entry name" value="ATP SYNTHASE SUBUNIT A"/>
    <property type="match status" value="1"/>
</dbReference>
<dbReference type="CTD" id="4508"/>
<evidence type="ECO:0000256" key="5">
    <source>
        <dbReference type="ARBA" id="ARBA00022692"/>
    </source>
</evidence>
<dbReference type="CDD" id="cd00310">
    <property type="entry name" value="ATP-synt_Fo_a_6"/>
    <property type="match status" value="1"/>
</dbReference>
<dbReference type="PANTHER" id="PTHR11410">
    <property type="entry name" value="ATP SYNTHASE SUBUNIT A"/>
    <property type="match status" value="1"/>
</dbReference>
<dbReference type="AlphaFoldDB" id="A0A0F7J1R5"/>
<evidence type="ECO:0000256" key="3">
    <source>
        <dbReference type="ARBA" id="ARBA00022448"/>
    </source>
</evidence>
<dbReference type="NCBIfam" id="TIGR01131">
    <property type="entry name" value="ATP_synt_6_or_A"/>
    <property type="match status" value="1"/>
</dbReference>
<dbReference type="EMBL" id="KP233805">
    <property type="protein sequence ID" value="AKH04380.1"/>
    <property type="molecule type" value="Genomic_DNA"/>
</dbReference>
<evidence type="ECO:0000256" key="11">
    <source>
        <dbReference type="RuleBase" id="RU004450"/>
    </source>
</evidence>
<organism evidence="13">
    <name type="scientific">Atrocalopteryx atrata</name>
    <dbReference type="NCBI Taxonomy" id="193161"/>
    <lineage>
        <taxon>Eukaryota</taxon>
        <taxon>Metazoa</taxon>
        <taxon>Ecdysozoa</taxon>
        <taxon>Arthropoda</taxon>
        <taxon>Hexapoda</taxon>
        <taxon>Insecta</taxon>
        <taxon>Pterygota</taxon>
        <taxon>Palaeoptera</taxon>
        <taxon>Odonata</taxon>
        <taxon>Zygoptera</taxon>
        <taxon>Calopterygidae</taxon>
        <taxon>Atrocalopteryx</taxon>
    </lineage>
</organism>
<dbReference type="InterPro" id="IPR000568">
    <property type="entry name" value="ATP_synth_F0_asu"/>
</dbReference>
<keyword evidence="3" id="KW-0813">Transport</keyword>
<dbReference type="InterPro" id="IPR045083">
    <property type="entry name" value="ATP_synth_F0_asu_bact/mt"/>
</dbReference>
<dbReference type="InterPro" id="IPR023011">
    <property type="entry name" value="ATP_synth_F0_asu_AS"/>
</dbReference>
<comment type="similarity">
    <text evidence="2">Belongs to the ATPase A chain family.</text>
</comment>
<keyword evidence="7 12" id="KW-1133">Transmembrane helix</keyword>
<feature type="transmembrane region" description="Helical" evidence="12">
    <location>
        <begin position="103"/>
        <end position="122"/>
    </location>
</feature>
<gene>
    <name evidence="13" type="primary">ATP6</name>
</gene>
<dbReference type="GO" id="GO:0046933">
    <property type="term" value="F:proton-transporting ATP synthase activity, rotational mechanism"/>
    <property type="evidence" value="ECO:0007669"/>
    <property type="project" value="TreeGrafter"/>
</dbReference>
<dbReference type="GO" id="GO:0005743">
    <property type="term" value="C:mitochondrial inner membrane"/>
    <property type="evidence" value="ECO:0007669"/>
    <property type="project" value="UniProtKB-SubCell"/>
</dbReference>
<dbReference type="PRINTS" id="PR00123">
    <property type="entry name" value="ATPASEA"/>
</dbReference>
<feature type="transmembrane region" description="Helical" evidence="12">
    <location>
        <begin position="128"/>
        <end position="148"/>
    </location>
</feature>
<evidence type="ECO:0000256" key="7">
    <source>
        <dbReference type="ARBA" id="ARBA00022989"/>
    </source>
</evidence>
<comment type="subcellular location">
    <subcellularLocation>
        <location evidence="1">Membrane</location>
        <topology evidence="1">Multi-pass membrane protein</topology>
    </subcellularLocation>
    <subcellularLocation>
        <location evidence="11">Mitochondrion inner membrane</location>
        <topology evidence="11">Multi-pass membrane protein</topology>
    </subcellularLocation>
</comment>
<dbReference type="InterPro" id="IPR035908">
    <property type="entry name" value="F0_ATP_A_sf"/>
</dbReference>
<evidence type="ECO:0000256" key="2">
    <source>
        <dbReference type="ARBA" id="ARBA00006810"/>
    </source>
</evidence>
<evidence type="ECO:0000256" key="8">
    <source>
        <dbReference type="ARBA" id="ARBA00023065"/>
    </source>
</evidence>
<sequence>MKMMTNLFSTFDPMSSIMSMPINWSSSMVGMAMVPMMFWLIPSRLSAMWFTVMSILHNEFKTLLGSKSFNGSTFMFVSLFTMIALINFLGLFPYIFTNSSHMAFTMALAMPMWLSYMIYGWMNQTAHMFAHLVPQGTPGVLMPFMVLIETISNMIRPGTLAVRLAANMIAGHLLMTLLGNTGPSLSYTMMTVLLMVQIALLMLESAVSIIQSYVFAVLSTLYSSEVN</sequence>
<dbReference type="PROSITE" id="PS00449">
    <property type="entry name" value="ATPASE_A"/>
    <property type="match status" value="1"/>
</dbReference>
<keyword evidence="4" id="KW-0138">CF(0)</keyword>
<keyword evidence="9 12" id="KW-0472">Membrane</keyword>
<dbReference type="Pfam" id="PF00119">
    <property type="entry name" value="ATP-synt_A"/>
    <property type="match status" value="1"/>
</dbReference>
<reference evidence="13" key="1">
    <citation type="submission" date="2014-12" db="EMBL/GenBank/DDBJ databases">
        <title>The complete mitogenome of the Dameselfly Agrion atratum selys(Insecta: Odonata: Calopterygidae).</title>
        <authorList>
            <person name="Guan D.-L."/>
            <person name="Xu S.-Q."/>
        </authorList>
    </citation>
    <scope>NUCLEOTIDE SEQUENCE</scope>
</reference>
<evidence type="ECO:0000256" key="10">
    <source>
        <dbReference type="ARBA" id="ARBA00023310"/>
    </source>
</evidence>
<evidence type="ECO:0000256" key="4">
    <source>
        <dbReference type="ARBA" id="ARBA00022547"/>
    </source>
</evidence>
<feature type="transmembrane region" description="Helical" evidence="12">
    <location>
        <begin position="160"/>
        <end position="179"/>
    </location>
</feature>
<keyword evidence="10" id="KW-0066">ATP synthesis</keyword>